<feature type="region of interest" description="Disordered" evidence="8">
    <location>
        <begin position="524"/>
        <end position="545"/>
    </location>
</feature>
<keyword evidence="7 9" id="KW-0472">Membrane</keyword>
<dbReference type="RefSeq" id="WP_090242370.1">
    <property type="nucleotide sequence ID" value="NZ_FNOU01000001.1"/>
</dbReference>
<evidence type="ECO:0000256" key="4">
    <source>
        <dbReference type="ARBA" id="ARBA00022475"/>
    </source>
</evidence>
<proteinExistence type="inferred from homology"/>
<dbReference type="OrthoDB" id="9775735at2"/>
<evidence type="ECO:0000256" key="7">
    <source>
        <dbReference type="ARBA" id="ARBA00023136"/>
    </source>
</evidence>
<feature type="transmembrane region" description="Helical" evidence="9">
    <location>
        <begin position="148"/>
        <end position="168"/>
    </location>
</feature>
<comment type="similarity">
    <text evidence="2">Belongs to the BCCT transporter (TC 2.A.15) family.</text>
</comment>
<feature type="transmembrane region" description="Helical" evidence="9">
    <location>
        <begin position="408"/>
        <end position="425"/>
    </location>
</feature>
<keyword evidence="11" id="KW-1185">Reference proteome</keyword>
<feature type="transmembrane region" description="Helical" evidence="9">
    <location>
        <begin position="53"/>
        <end position="72"/>
    </location>
</feature>
<organism evidence="10 11">
    <name type="scientific">Eubacterium barkeri</name>
    <name type="common">Clostridium barkeri</name>
    <dbReference type="NCBI Taxonomy" id="1528"/>
    <lineage>
        <taxon>Bacteria</taxon>
        <taxon>Bacillati</taxon>
        <taxon>Bacillota</taxon>
        <taxon>Clostridia</taxon>
        <taxon>Eubacteriales</taxon>
        <taxon>Eubacteriaceae</taxon>
        <taxon>Eubacterium</taxon>
    </lineage>
</organism>
<evidence type="ECO:0000256" key="2">
    <source>
        <dbReference type="ARBA" id="ARBA00005658"/>
    </source>
</evidence>
<feature type="transmembrane region" description="Helical" evidence="9">
    <location>
        <begin position="452"/>
        <end position="471"/>
    </location>
</feature>
<evidence type="ECO:0000313" key="10">
    <source>
        <dbReference type="EMBL" id="SDX31457.1"/>
    </source>
</evidence>
<evidence type="ECO:0000256" key="1">
    <source>
        <dbReference type="ARBA" id="ARBA00004651"/>
    </source>
</evidence>
<feature type="transmembrane region" description="Helical" evidence="9">
    <location>
        <begin position="477"/>
        <end position="497"/>
    </location>
</feature>
<gene>
    <name evidence="10" type="ORF">SAMN04488579_101123</name>
</gene>
<accession>A0A1H3AP34</accession>
<evidence type="ECO:0000256" key="6">
    <source>
        <dbReference type="ARBA" id="ARBA00022989"/>
    </source>
</evidence>
<dbReference type="PANTHER" id="PTHR30047">
    <property type="entry name" value="HIGH-AFFINITY CHOLINE TRANSPORT PROTEIN-RELATED"/>
    <property type="match status" value="1"/>
</dbReference>
<dbReference type="AlphaFoldDB" id="A0A1H3AP34"/>
<comment type="subcellular location">
    <subcellularLocation>
        <location evidence="1">Cell membrane</location>
        <topology evidence="1">Multi-pass membrane protein</topology>
    </subcellularLocation>
</comment>
<feature type="transmembrane region" description="Helical" evidence="9">
    <location>
        <begin position="93"/>
        <end position="112"/>
    </location>
</feature>
<dbReference type="GO" id="GO:0005886">
    <property type="term" value="C:plasma membrane"/>
    <property type="evidence" value="ECO:0007669"/>
    <property type="project" value="UniProtKB-SubCell"/>
</dbReference>
<evidence type="ECO:0000256" key="9">
    <source>
        <dbReference type="SAM" id="Phobius"/>
    </source>
</evidence>
<dbReference type="EMBL" id="FNOU01000001">
    <property type="protein sequence ID" value="SDX31457.1"/>
    <property type="molecule type" value="Genomic_DNA"/>
</dbReference>
<evidence type="ECO:0000256" key="8">
    <source>
        <dbReference type="SAM" id="MobiDB-lite"/>
    </source>
</evidence>
<evidence type="ECO:0000256" key="5">
    <source>
        <dbReference type="ARBA" id="ARBA00022692"/>
    </source>
</evidence>
<keyword evidence="5 9" id="KW-0812">Transmembrane</keyword>
<dbReference type="PANTHER" id="PTHR30047:SF7">
    <property type="entry name" value="HIGH-AFFINITY CHOLINE TRANSPORT PROTEIN"/>
    <property type="match status" value="1"/>
</dbReference>
<feature type="transmembrane region" description="Helical" evidence="9">
    <location>
        <begin position="320"/>
        <end position="338"/>
    </location>
</feature>
<feature type="transmembrane region" description="Helical" evidence="9">
    <location>
        <begin position="350"/>
        <end position="373"/>
    </location>
</feature>
<dbReference type="Pfam" id="PF02028">
    <property type="entry name" value="BCCT"/>
    <property type="match status" value="1"/>
</dbReference>
<name>A0A1H3AP34_EUBBA</name>
<feature type="transmembrane region" description="Helical" evidence="9">
    <location>
        <begin position="256"/>
        <end position="276"/>
    </location>
</feature>
<dbReference type="Proteomes" id="UP000199652">
    <property type="component" value="Unassembled WGS sequence"/>
</dbReference>
<keyword evidence="3" id="KW-0813">Transport</keyword>
<feature type="transmembrane region" description="Helical" evidence="9">
    <location>
        <begin position="12"/>
        <end position="33"/>
    </location>
</feature>
<evidence type="ECO:0000256" key="3">
    <source>
        <dbReference type="ARBA" id="ARBA00022448"/>
    </source>
</evidence>
<feature type="transmembrane region" description="Helical" evidence="9">
    <location>
        <begin position="188"/>
        <end position="211"/>
    </location>
</feature>
<protein>
    <submittedName>
        <fullName evidence="10">Choline-glycine betaine transporter</fullName>
    </submittedName>
</protein>
<keyword evidence="6 9" id="KW-1133">Transmembrane helix</keyword>
<evidence type="ECO:0000313" key="11">
    <source>
        <dbReference type="Proteomes" id="UP000199652"/>
    </source>
</evidence>
<sequence>METKEQKGKIYKGVLITIVAALVIEIIFGVFFTEQFGAVMSNMIYIVGDIFGWWINLLAVIIVVLGIVLVVFKYGDVVIGGKDAKPEFTTWQWFSISICGGIGCGLLFWAMGEPIFHYISPPVAAGITPESREAAIFAVSQAMFDWSFVQYFIYALPAVAFALLTFNYQKSLSFEPLVETTFQRRMRWLTTILHIMCGYAVASGVSNSMGAGLMQISGGINAVFGLQQGPTIYLLITLFVAAFFIISCLTGINKGLTYVSTACMFCFFGLMIYVVAFGDAQFIGKIGTEAMGDLMGNFWQKITFNNTLASQDQWANEWTITFWNSFFIYAPVIGMFLARMGKGRTVRQFILVEILVPSLFCCTFIAIFAGMIMKMQTSGMVDVWGQVQQLGMQTALYQVLGAMPGGKIVQFVFLITVCLSFITLADPNTSALATLCVHGQEIDSEPPKNIKIIIGVCVSAVAYLLVISGGMDAVKGLLNLGGLLMTIPTLWLCLMVFKLCKPLLKTKNYLITEVPEEERLMVREKRQNKNSDEPVVSLDNGTEVE</sequence>
<feature type="transmembrane region" description="Helical" evidence="9">
    <location>
        <begin position="231"/>
        <end position="249"/>
    </location>
</feature>
<dbReference type="InterPro" id="IPR000060">
    <property type="entry name" value="BCCT_transptr"/>
</dbReference>
<reference evidence="11" key="1">
    <citation type="submission" date="2016-10" db="EMBL/GenBank/DDBJ databases">
        <authorList>
            <person name="Varghese N."/>
            <person name="Submissions S."/>
        </authorList>
    </citation>
    <scope>NUCLEOTIDE SEQUENCE [LARGE SCALE GENOMIC DNA]</scope>
    <source>
        <strain evidence="11">VPI 5359</strain>
    </source>
</reference>
<dbReference type="GO" id="GO:0022857">
    <property type="term" value="F:transmembrane transporter activity"/>
    <property type="evidence" value="ECO:0007669"/>
    <property type="project" value="InterPro"/>
</dbReference>
<keyword evidence="4" id="KW-1003">Cell membrane</keyword>
<dbReference type="STRING" id="1528.SAMN04488579_101123"/>